<dbReference type="CDD" id="cd04301">
    <property type="entry name" value="NAT_SF"/>
    <property type="match status" value="1"/>
</dbReference>
<dbReference type="eggNOG" id="COG0456">
    <property type="taxonomic scope" value="Bacteria"/>
</dbReference>
<comment type="caution">
    <text evidence="2">The sequence shown here is derived from an EMBL/GenBank/DDBJ whole genome shotgun (WGS) entry which is preliminary data.</text>
</comment>
<dbReference type="SUPFAM" id="SSF55729">
    <property type="entry name" value="Acyl-CoA N-acyltransferases (Nat)"/>
    <property type="match status" value="1"/>
</dbReference>
<evidence type="ECO:0000313" key="2">
    <source>
        <dbReference type="EMBL" id="KEQ27401.1"/>
    </source>
</evidence>
<dbReference type="Gene3D" id="3.40.630.30">
    <property type="match status" value="1"/>
</dbReference>
<proteinExistence type="predicted"/>
<dbReference type="RefSeq" id="WP_036676120.1">
    <property type="nucleotide sequence ID" value="NZ_JNVM01000003.1"/>
</dbReference>
<dbReference type="Pfam" id="PF00583">
    <property type="entry name" value="Acetyltransf_1"/>
    <property type="match status" value="1"/>
</dbReference>
<organism evidence="2 3">
    <name type="scientific">Paenibacillus tyrfis</name>
    <dbReference type="NCBI Taxonomy" id="1501230"/>
    <lineage>
        <taxon>Bacteria</taxon>
        <taxon>Bacillati</taxon>
        <taxon>Bacillota</taxon>
        <taxon>Bacilli</taxon>
        <taxon>Bacillales</taxon>
        <taxon>Paenibacillaceae</taxon>
        <taxon>Paenibacillus</taxon>
    </lineage>
</organism>
<evidence type="ECO:0000313" key="3">
    <source>
        <dbReference type="Proteomes" id="UP000028123"/>
    </source>
</evidence>
<dbReference type="AlphaFoldDB" id="A0A081P9M8"/>
<dbReference type="InterPro" id="IPR000182">
    <property type="entry name" value="GNAT_dom"/>
</dbReference>
<dbReference type="PROSITE" id="PS51186">
    <property type="entry name" value="GNAT"/>
    <property type="match status" value="1"/>
</dbReference>
<name>A0A081P9M8_9BACL</name>
<gene>
    <name evidence="2" type="ORF">ET33_19310</name>
</gene>
<keyword evidence="3" id="KW-1185">Reference proteome</keyword>
<dbReference type="InterPro" id="IPR016181">
    <property type="entry name" value="Acyl_CoA_acyltransferase"/>
</dbReference>
<dbReference type="Proteomes" id="UP000028123">
    <property type="component" value="Unassembled WGS sequence"/>
</dbReference>
<evidence type="ECO:0000259" key="1">
    <source>
        <dbReference type="PROSITE" id="PS51186"/>
    </source>
</evidence>
<dbReference type="OrthoDB" id="512166at2"/>
<accession>A0A081P9M8</accession>
<feature type="domain" description="N-acetyltransferase" evidence="1">
    <location>
        <begin position="2"/>
        <end position="145"/>
    </location>
</feature>
<reference evidence="2 3" key="1">
    <citation type="submission" date="2014-06" db="EMBL/GenBank/DDBJ databases">
        <title>Draft genome sequence of Paenibacillus sp. MSt1.</title>
        <authorList>
            <person name="Aw Y.K."/>
            <person name="Ong K.S."/>
            <person name="Gan H.M."/>
            <person name="Lee S.M."/>
        </authorList>
    </citation>
    <scope>NUCLEOTIDE SEQUENCE [LARGE SCALE GENOMIC DNA]</scope>
    <source>
        <strain evidence="2 3">MSt1</strain>
    </source>
</reference>
<dbReference type="GO" id="GO:0016747">
    <property type="term" value="F:acyltransferase activity, transferring groups other than amino-acyl groups"/>
    <property type="evidence" value="ECO:0007669"/>
    <property type="project" value="InterPro"/>
</dbReference>
<sequence length="145" mass="16596">MLTLRAAREEDMPWVNEQYREVGFAASDYGNEIIALAEWNGEMAGVGRLVNMGQDTYEMGGIYVQERFRGKQAASAIVGLLVEEAGRRGIPHVYCIPFAHLESFYSRFGYKRVENESAVHPGVLKKYRWCRTEYPQETILMKLIP</sequence>
<protein>
    <recommendedName>
        <fullName evidence="1">N-acetyltransferase domain-containing protein</fullName>
    </recommendedName>
</protein>
<dbReference type="EMBL" id="JNVM01000003">
    <property type="protein sequence ID" value="KEQ27401.1"/>
    <property type="molecule type" value="Genomic_DNA"/>
</dbReference>